<feature type="compositionally biased region" description="Polar residues" evidence="6">
    <location>
        <begin position="986"/>
        <end position="1003"/>
    </location>
</feature>
<dbReference type="PANTHER" id="PTHR12691:SF10">
    <property type="entry name" value="MEDIATOR OF RNA POLYMERASE II TRANSCRIPTION SUBUNIT 23"/>
    <property type="match status" value="1"/>
</dbReference>
<evidence type="ECO:0008006" key="9">
    <source>
        <dbReference type="Google" id="ProtNLM"/>
    </source>
</evidence>
<dbReference type="Pfam" id="PF11573">
    <property type="entry name" value="Med23"/>
    <property type="match status" value="2"/>
</dbReference>
<evidence type="ECO:0000256" key="2">
    <source>
        <dbReference type="ARBA" id="ARBA00010222"/>
    </source>
</evidence>
<evidence type="ECO:0000256" key="5">
    <source>
        <dbReference type="ARBA" id="ARBA00023242"/>
    </source>
</evidence>
<evidence type="ECO:0000256" key="1">
    <source>
        <dbReference type="ARBA" id="ARBA00004123"/>
    </source>
</evidence>
<evidence type="ECO:0000256" key="3">
    <source>
        <dbReference type="ARBA" id="ARBA00023015"/>
    </source>
</evidence>
<name>A0A8J5L502_ZINOF</name>
<dbReference type="Proteomes" id="UP000734854">
    <property type="component" value="Unassembled WGS sequence"/>
</dbReference>
<sequence length="1268" mass="143999">MQFKTLFWPGYSVPICTHLDLAASIPKGSLDWERALRCLRHALRTTPSPDWWRRVLLVAPCYKPPQTSTPGAVFSPEMICEAVVDRTIELLKITNSETQCWQEWLIFADIFFFLMKNGCIDFLDFINKLTSRITRGDQQILRSNHVTWLLAQIIRIELVMNTLSSDPKKLVETTKKIISFHKEDKNIDPSNVSPQAILLDFISSSQTVRIWSFNTSIREYINNDQLQKGKQIDEWWRQAILIPQRHKHIGEPGERTLDFMSLDDRSMGMFWVLSFTMDQQTCEAVMNWLSSAGVTEILQGPNMQPNDRMMMMRETYPLSMTLLSGLSINLCSKLAFQLEEAIFLGQAIPSIAMVETYVRLLLIAPHSLFRPHFTLLASYSEPKQIQRNHVLHFRYYGKSKALMNDVTKIISTIKGKRGEHRHFRLAENLCMNLILSIRDFFVVKKELKGPTDFTETINRITIISLAITIKTRGVAEVEHMLYLQPLLEQIMATSQHTWSQKTMRYFPTLIRDFLIGRIDKRGQAIQAWQQVRILSTRILHWCCLYGGIYQYEQLLACRLALIQFCVKTQHQHYHPLWIVEYMNSWSSIYDKAETTVLNQCTQLLSPSADPTYVMTYLNHSFPQHRQYLCAGAWMLMNGLPESINSTNLGRVLRELSPEEVTSNIYTMVDVLLHQIQIELQRGLPAQDLLSKAISNFSFFIWSLELLPLDIIVLALIDRDDDPYALRIVISLLDKPELQQRIRMYCTSRSPEHWAHNQLSKRVELQKALGNHLSWKDRYPTFFDDIAARLIPVIPLVVYRLIENDATDIADRVLNSYTQLMAFHPLRFSFVRDTLAYFYGHLPNKLILRILKVLDLTKIPFSESFPQYMASPNSSVCPPQEYFANLLLGLVNNVIPSLNSKSKSDSSGDSSGNFGRATLNRTQATSISSSDGQKAFYENQDPGTYTQLVLETAAIEILSLPASASQVVASLVQIIVHIQPTLIQSGSGISHGQTSGLPTSPSAGSTESMNTSRSTSSTSWVNANSFVSKSGYSCQQLSCLMIQACGLLLAQLPPEFHLQLYSEAARIIKDCWWLVDGKRSLDELESAVGYALLDSTWASQDNTSTAIGNIVSLLHAFFSNLPHEWLESTHTIIKHLRPVSSVAMVRIAFRIMSPLLPRLAFARPLFMKTLALLFNVMADVFGKNSQPAVSAEASDIRDLIDFLHHAVMYEGQGGPVQNHSKPKVEILTLCGKVMGLLRPDVQHLLSHLKIDQTSSIYAATHPKLTQNSA</sequence>
<dbReference type="GO" id="GO:0010628">
    <property type="term" value="P:positive regulation of gene expression"/>
    <property type="evidence" value="ECO:0007669"/>
    <property type="project" value="TreeGrafter"/>
</dbReference>
<keyword evidence="3" id="KW-0805">Transcription regulation</keyword>
<keyword evidence="4" id="KW-0804">Transcription</keyword>
<dbReference type="InterPro" id="IPR021629">
    <property type="entry name" value="Mediator_Med23"/>
</dbReference>
<dbReference type="GO" id="GO:0016592">
    <property type="term" value="C:mediator complex"/>
    <property type="evidence" value="ECO:0007669"/>
    <property type="project" value="TreeGrafter"/>
</dbReference>
<proteinExistence type="inferred from homology"/>
<keyword evidence="8" id="KW-1185">Reference proteome</keyword>
<dbReference type="GO" id="GO:0006357">
    <property type="term" value="P:regulation of transcription by RNA polymerase II"/>
    <property type="evidence" value="ECO:0007669"/>
    <property type="project" value="TreeGrafter"/>
</dbReference>
<comment type="subcellular location">
    <subcellularLocation>
        <location evidence="1">Nucleus</location>
    </subcellularLocation>
</comment>
<dbReference type="PANTHER" id="PTHR12691">
    <property type="entry name" value="MEDIATOR OF RNA POLYMERASE II TRANSCRIPTION SUBUNIT 23"/>
    <property type="match status" value="1"/>
</dbReference>
<comment type="similarity">
    <text evidence="2">Belongs to the Mediator complex subunit 23 family.</text>
</comment>
<evidence type="ECO:0000313" key="7">
    <source>
        <dbReference type="EMBL" id="KAG6501101.1"/>
    </source>
</evidence>
<reference evidence="7 8" key="1">
    <citation type="submission" date="2020-08" db="EMBL/GenBank/DDBJ databases">
        <title>Plant Genome Project.</title>
        <authorList>
            <person name="Zhang R.-G."/>
        </authorList>
    </citation>
    <scope>NUCLEOTIDE SEQUENCE [LARGE SCALE GENOMIC DNA]</scope>
    <source>
        <tissue evidence="7">Rhizome</tissue>
    </source>
</reference>
<feature type="compositionally biased region" description="Low complexity" evidence="6">
    <location>
        <begin position="1004"/>
        <end position="1016"/>
    </location>
</feature>
<accession>A0A8J5L502</accession>
<gene>
    <name evidence="7" type="ORF">ZIOFF_040969</name>
</gene>
<dbReference type="GO" id="GO:0005667">
    <property type="term" value="C:transcription regulator complex"/>
    <property type="evidence" value="ECO:0007669"/>
    <property type="project" value="TreeGrafter"/>
</dbReference>
<keyword evidence="5" id="KW-0539">Nucleus</keyword>
<dbReference type="EMBL" id="JACMSC010000011">
    <property type="protein sequence ID" value="KAG6501101.1"/>
    <property type="molecule type" value="Genomic_DNA"/>
</dbReference>
<dbReference type="AlphaFoldDB" id="A0A8J5L502"/>
<protein>
    <recommendedName>
        <fullName evidence="9">Mediator of RNA polymerase II transcription subunit 23</fullName>
    </recommendedName>
</protein>
<comment type="caution">
    <text evidence="7">The sequence shown here is derived from an EMBL/GenBank/DDBJ whole genome shotgun (WGS) entry which is preliminary data.</text>
</comment>
<feature type="region of interest" description="Disordered" evidence="6">
    <location>
        <begin position="986"/>
        <end position="1016"/>
    </location>
</feature>
<evidence type="ECO:0000256" key="6">
    <source>
        <dbReference type="SAM" id="MobiDB-lite"/>
    </source>
</evidence>
<evidence type="ECO:0000256" key="4">
    <source>
        <dbReference type="ARBA" id="ARBA00023163"/>
    </source>
</evidence>
<organism evidence="7 8">
    <name type="scientific">Zingiber officinale</name>
    <name type="common">Ginger</name>
    <name type="synonym">Amomum zingiber</name>
    <dbReference type="NCBI Taxonomy" id="94328"/>
    <lineage>
        <taxon>Eukaryota</taxon>
        <taxon>Viridiplantae</taxon>
        <taxon>Streptophyta</taxon>
        <taxon>Embryophyta</taxon>
        <taxon>Tracheophyta</taxon>
        <taxon>Spermatophyta</taxon>
        <taxon>Magnoliopsida</taxon>
        <taxon>Liliopsida</taxon>
        <taxon>Zingiberales</taxon>
        <taxon>Zingiberaceae</taxon>
        <taxon>Zingiber</taxon>
    </lineage>
</organism>
<evidence type="ECO:0000313" key="8">
    <source>
        <dbReference type="Proteomes" id="UP000734854"/>
    </source>
</evidence>